<keyword evidence="7" id="KW-1185">Reference proteome</keyword>
<evidence type="ECO:0000256" key="2">
    <source>
        <dbReference type="ARBA" id="ARBA00022908"/>
    </source>
</evidence>
<reference evidence="6 7" key="1">
    <citation type="submission" date="2020-01" db="EMBL/GenBank/DDBJ databases">
        <title>Paenibacillus sp. nov., isolated from tomato rhizosphere.</title>
        <authorList>
            <person name="Weon H.-Y."/>
            <person name="Lee S.A."/>
        </authorList>
    </citation>
    <scope>NUCLEOTIDE SEQUENCE [LARGE SCALE GENOMIC DNA]</scope>
    <source>
        <strain evidence="6 7">12200R-189</strain>
    </source>
</reference>
<dbReference type="Pfam" id="PF14659">
    <property type="entry name" value="Phage_int_SAM_3"/>
    <property type="match status" value="1"/>
</dbReference>
<dbReference type="InterPro" id="IPR004107">
    <property type="entry name" value="Integrase_SAM-like_N"/>
</dbReference>
<keyword evidence="2" id="KW-0229">DNA integration</keyword>
<dbReference type="RefSeq" id="WP_162355405.1">
    <property type="nucleotide sequence ID" value="NZ_CP048209.1"/>
</dbReference>
<dbReference type="GO" id="GO:0015074">
    <property type="term" value="P:DNA integration"/>
    <property type="evidence" value="ECO:0007669"/>
    <property type="project" value="UniProtKB-KW"/>
</dbReference>
<dbReference type="Gene3D" id="1.10.150.130">
    <property type="match status" value="1"/>
</dbReference>
<evidence type="ECO:0000313" key="7">
    <source>
        <dbReference type="Proteomes" id="UP000476064"/>
    </source>
</evidence>
<protein>
    <submittedName>
        <fullName evidence="6">Site-specific integrase</fullName>
    </submittedName>
</protein>
<dbReference type="InterPro" id="IPR010998">
    <property type="entry name" value="Integrase_recombinase_N"/>
</dbReference>
<accession>A0A6C0FWJ6</accession>
<dbReference type="Gene3D" id="1.10.443.10">
    <property type="entry name" value="Intergrase catalytic core"/>
    <property type="match status" value="1"/>
</dbReference>
<evidence type="ECO:0000256" key="1">
    <source>
        <dbReference type="ARBA" id="ARBA00008857"/>
    </source>
</evidence>
<dbReference type="PANTHER" id="PTHR30349">
    <property type="entry name" value="PHAGE INTEGRASE-RELATED"/>
    <property type="match status" value="1"/>
</dbReference>
<dbReference type="Pfam" id="PF00589">
    <property type="entry name" value="Phage_integrase"/>
    <property type="match status" value="1"/>
</dbReference>
<name>A0A6C0FWJ6_9BACL</name>
<evidence type="ECO:0000256" key="4">
    <source>
        <dbReference type="ARBA" id="ARBA00023172"/>
    </source>
</evidence>
<proteinExistence type="inferred from homology"/>
<keyword evidence="3" id="KW-0238">DNA-binding</keyword>
<dbReference type="AlphaFoldDB" id="A0A6C0FWJ6"/>
<gene>
    <name evidence="6" type="ORF">GXP70_04710</name>
</gene>
<comment type="similarity">
    <text evidence="1">Belongs to the 'phage' integrase family.</text>
</comment>
<dbReference type="PROSITE" id="PS51898">
    <property type="entry name" value="TYR_RECOMBINASE"/>
    <property type="match status" value="1"/>
</dbReference>
<feature type="domain" description="Tyr recombinase" evidence="5">
    <location>
        <begin position="186"/>
        <end position="389"/>
    </location>
</feature>
<dbReference type="InterPro" id="IPR002104">
    <property type="entry name" value="Integrase_catalytic"/>
</dbReference>
<organism evidence="6 7">
    <name type="scientific">Paenibacillus lycopersici</name>
    <dbReference type="NCBI Taxonomy" id="2704462"/>
    <lineage>
        <taxon>Bacteria</taxon>
        <taxon>Bacillati</taxon>
        <taxon>Bacillota</taxon>
        <taxon>Bacilli</taxon>
        <taxon>Bacillales</taxon>
        <taxon>Paenibacillaceae</taxon>
        <taxon>Paenibacillus</taxon>
    </lineage>
</organism>
<sequence>MANYRKRGNNSFELTISLGRGVKGKYTRRTKTVTVEDERILRAPKRLEIFLDQEWLKFKEEVEAGNYIAPAKLTFSQFVGLWKDKYADKHLERKTLHSYMVNLNTRILSAFGNLQLDQIRPLHIVDFLESLGKEGSRKDDKAGTLSSGSIQMNHRILKNIFSRAVEWKVIKDNPAAEVKKPKVVYKEVVPYDEEEIRTMLQALQREPLHWQMMITLALTTGMRRGELLGLEWKHIDWDTGVVDVQQSISISLKGEVIVKEPKTKNSKRKVSLPVSVQEELRKYYTYRITERNSLGDAWLGGERFFVFAHADGRAFHHERPYLWFRQFIKKNGFRYIRFHDLRHTSATLLINQGVHAKVIADRLGHGSITTTMNIYGHALRSADQAAADKFENLFTTKSKQSDEKTLE</sequence>
<dbReference type="EMBL" id="CP048209">
    <property type="protein sequence ID" value="QHT59339.1"/>
    <property type="molecule type" value="Genomic_DNA"/>
</dbReference>
<evidence type="ECO:0000256" key="3">
    <source>
        <dbReference type="ARBA" id="ARBA00023125"/>
    </source>
</evidence>
<dbReference type="InterPro" id="IPR050090">
    <property type="entry name" value="Tyrosine_recombinase_XerCD"/>
</dbReference>
<dbReference type="Proteomes" id="UP000476064">
    <property type="component" value="Chromosome"/>
</dbReference>
<dbReference type="CDD" id="cd01189">
    <property type="entry name" value="INT_ICEBs1_C_like"/>
    <property type="match status" value="1"/>
</dbReference>
<dbReference type="GO" id="GO:0003677">
    <property type="term" value="F:DNA binding"/>
    <property type="evidence" value="ECO:0007669"/>
    <property type="project" value="UniProtKB-KW"/>
</dbReference>
<dbReference type="PANTHER" id="PTHR30349:SF64">
    <property type="entry name" value="PROPHAGE INTEGRASE INTD-RELATED"/>
    <property type="match status" value="1"/>
</dbReference>
<dbReference type="InterPro" id="IPR013762">
    <property type="entry name" value="Integrase-like_cat_sf"/>
</dbReference>
<keyword evidence="4" id="KW-0233">DNA recombination</keyword>
<dbReference type="SUPFAM" id="SSF56349">
    <property type="entry name" value="DNA breaking-rejoining enzymes"/>
    <property type="match status" value="1"/>
</dbReference>
<evidence type="ECO:0000313" key="6">
    <source>
        <dbReference type="EMBL" id="QHT59339.1"/>
    </source>
</evidence>
<dbReference type="InterPro" id="IPR011010">
    <property type="entry name" value="DNA_brk_join_enz"/>
</dbReference>
<evidence type="ECO:0000259" key="5">
    <source>
        <dbReference type="PROSITE" id="PS51898"/>
    </source>
</evidence>
<dbReference type="GO" id="GO:0006310">
    <property type="term" value="P:DNA recombination"/>
    <property type="evidence" value="ECO:0007669"/>
    <property type="project" value="UniProtKB-KW"/>
</dbReference>
<dbReference type="KEGG" id="plyc:GXP70_04710"/>